<name>A0A9Q0R1D9_9MAGN</name>
<dbReference type="Pfam" id="PF08033">
    <property type="entry name" value="Sec23_BS"/>
    <property type="match status" value="1"/>
</dbReference>
<dbReference type="GO" id="GO:0005789">
    <property type="term" value="C:endoplasmic reticulum membrane"/>
    <property type="evidence" value="ECO:0007669"/>
    <property type="project" value="UniProtKB-SubCell"/>
</dbReference>
<evidence type="ECO:0000256" key="14">
    <source>
        <dbReference type="ARBA" id="ARBA00023136"/>
    </source>
</evidence>
<evidence type="ECO:0000256" key="5">
    <source>
        <dbReference type="ARBA" id="ARBA00022448"/>
    </source>
</evidence>
<dbReference type="InterPro" id="IPR009118">
    <property type="entry name" value="AnnexinD_plant"/>
</dbReference>
<dbReference type="InterPro" id="IPR018502">
    <property type="entry name" value="Annexin_repeat"/>
</dbReference>
<keyword evidence="16" id="KW-0111">Calcium/phospholipid-binding</keyword>
<keyword evidence="10 17" id="KW-0106">Calcium</keyword>
<evidence type="ECO:0000259" key="19">
    <source>
        <dbReference type="Pfam" id="PF00626"/>
    </source>
</evidence>
<dbReference type="Pfam" id="PF04810">
    <property type="entry name" value="zf-Sec23_Sec24"/>
    <property type="match status" value="1"/>
</dbReference>
<dbReference type="InterPro" id="IPR041742">
    <property type="entry name" value="Sec24-like_trunk_dom"/>
</dbReference>
<reference evidence="24" key="1">
    <citation type="journal article" date="2023" name="Plant J.">
        <title>The genome of the king protea, Protea cynaroides.</title>
        <authorList>
            <person name="Chang J."/>
            <person name="Duong T.A."/>
            <person name="Schoeman C."/>
            <person name="Ma X."/>
            <person name="Roodt D."/>
            <person name="Barker N."/>
            <person name="Li Z."/>
            <person name="Van de Peer Y."/>
            <person name="Mizrachi E."/>
        </authorList>
    </citation>
    <scope>NUCLEOTIDE SEQUENCE</scope>
    <source>
        <tissue evidence="24">Young leaves</tissue>
    </source>
</reference>
<dbReference type="InterPro" id="IPR001464">
    <property type="entry name" value="Annexin"/>
</dbReference>
<dbReference type="Pfam" id="PF00191">
    <property type="entry name" value="Annexin"/>
    <property type="match status" value="3"/>
</dbReference>
<feature type="compositionally biased region" description="Low complexity" evidence="18">
    <location>
        <begin position="15"/>
        <end position="31"/>
    </location>
</feature>
<dbReference type="SUPFAM" id="SSF82919">
    <property type="entry name" value="Zn-finger domain of Sec23/24"/>
    <property type="match status" value="1"/>
</dbReference>
<dbReference type="InterPro" id="IPR050550">
    <property type="entry name" value="SEC23_SEC24_subfamily"/>
</dbReference>
<dbReference type="InterPro" id="IPR036174">
    <property type="entry name" value="Znf_Sec23_Sec24_sf"/>
</dbReference>
<evidence type="ECO:0000256" key="3">
    <source>
        <dbReference type="ARBA" id="ARBA00004586"/>
    </source>
</evidence>
<dbReference type="Gene3D" id="3.40.20.10">
    <property type="entry name" value="Severin"/>
    <property type="match status" value="1"/>
</dbReference>
<dbReference type="FunFam" id="3.40.50.410:FF:000020">
    <property type="entry name" value="protein transport protein Sec24D isoform X1"/>
    <property type="match status" value="1"/>
</dbReference>
<dbReference type="SMART" id="SM00335">
    <property type="entry name" value="ANX"/>
    <property type="match status" value="3"/>
</dbReference>
<proteinExistence type="inferred from homology"/>
<dbReference type="SUPFAM" id="SSF82754">
    <property type="entry name" value="C-terminal, gelsolin-like domain of Sec23/24"/>
    <property type="match status" value="1"/>
</dbReference>
<feature type="domain" description="Zinc finger Sec23/Sec24-type" evidence="20">
    <location>
        <begin position="324"/>
        <end position="362"/>
    </location>
</feature>
<keyword evidence="6" id="KW-0963">Cytoplasm</keyword>
<dbReference type="Pfam" id="PF04811">
    <property type="entry name" value="Sec23_trunk"/>
    <property type="match status" value="1"/>
</dbReference>
<keyword evidence="8" id="KW-0677">Repeat</keyword>
<dbReference type="InterPro" id="IPR037104">
    <property type="entry name" value="Annexin_sf"/>
</dbReference>
<evidence type="ECO:0000256" key="2">
    <source>
        <dbReference type="ARBA" id="ARBA00004496"/>
    </source>
</evidence>
<dbReference type="SUPFAM" id="SSF53300">
    <property type="entry name" value="vWA-like"/>
    <property type="match status" value="1"/>
</dbReference>
<dbReference type="Gene3D" id="1.20.120.730">
    <property type="entry name" value="Sec23/Sec24 helical domain"/>
    <property type="match status" value="1"/>
</dbReference>
<evidence type="ECO:0000256" key="13">
    <source>
        <dbReference type="ARBA" id="ARBA00023034"/>
    </source>
</evidence>
<dbReference type="AlphaFoldDB" id="A0A9Q0R1D9"/>
<dbReference type="InterPro" id="IPR036180">
    <property type="entry name" value="Gelsolin-like_dom_sf"/>
</dbReference>
<feature type="binding site" evidence="17">
    <location>
        <position position="1189"/>
    </location>
    <ligand>
        <name>Ca(2+)</name>
        <dbReference type="ChEBI" id="CHEBI:29108"/>
        <label>1</label>
    </ligand>
</feature>
<dbReference type="Gene3D" id="2.60.40.1670">
    <property type="entry name" value="beta-sandwich domain of Sec23/24"/>
    <property type="match status" value="1"/>
</dbReference>
<evidence type="ECO:0000256" key="7">
    <source>
        <dbReference type="ARBA" id="ARBA00022723"/>
    </source>
</evidence>
<evidence type="ECO:0000256" key="9">
    <source>
        <dbReference type="ARBA" id="ARBA00022824"/>
    </source>
</evidence>
<feature type="region of interest" description="Disordered" evidence="18">
    <location>
        <begin position="1"/>
        <end position="122"/>
    </location>
</feature>
<dbReference type="GO" id="GO:0090110">
    <property type="term" value="P:COPII-coated vesicle cargo loading"/>
    <property type="evidence" value="ECO:0007669"/>
    <property type="project" value="TreeGrafter"/>
</dbReference>
<feature type="binding site" evidence="17">
    <location>
        <position position="1147"/>
    </location>
    <ligand>
        <name>Ca(2+)</name>
        <dbReference type="ChEBI" id="CHEBI:29108"/>
        <label>1</label>
    </ligand>
</feature>
<keyword evidence="7 17" id="KW-0479">Metal-binding</keyword>
<comment type="similarity">
    <text evidence="4">Belongs to the SEC23/SEC24 family. SEC24 subfamily.</text>
</comment>
<evidence type="ECO:0000256" key="16">
    <source>
        <dbReference type="ARBA" id="ARBA00023302"/>
    </source>
</evidence>
<evidence type="ECO:0000259" key="23">
    <source>
        <dbReference type="Pfam" id="PF08033"/>
    </source>
</evidence>
<accession>A0A9Q0R1D9</accession>
<dbReference type="FunFam" id="1.10.220.10:FF:000001">
    <property type="entry name" value="Annexin"/>
    <property type="match status" value="1"/>
</dbReference>
<dbReference type="InterPro" id="IPR036175">
    <property type="entry name" value="Sec23/24_helical_dom_sf"/>
</dbReference>
<evidence type="ECO:0000256" key="4">
    <source>
        <dbReference type="ARBA" id="ARBA00008334"/>
    </source>
</evidence>
<feature type="domain" description="Sec23/Sec24 helical" evidence="22">
    <location>
        <begin position="736"/>
        <end position="840"/>
    </location>
</feature>
<keyword evidence="15" id="KW-0041">Annexin</keyword>
<evidence type="ECO:0000256" key="1">
    <source>
        <dbReference type="ARBA" id="ARBA00004394"/>
    </source>
</evidence>
<keyword evidence="9" id="KW-0256">Endoplasmic reticulum</keyword>
<feature type="domain" description="Gelsolin-like" evidence="19">
    <location>
        <begin position="868"/>
        <end position="903"/>
    </location>
</feature>
<dbReference type="GO" id="GO:0006950">
    <property type="term" value="P:response to stress"/>
    <property type="evidence" value="ECO:0007669"/>
    <property type="project" value="UniProtKB-ARBA"/>
</dbReference>
<feature type="binding site" evidence="17">
    <location>
        <position position="1187"/>
    </location>
    <ligand>
        <name>Ca(2+)</name>
        <dbReference type="ChEBI" id="CHEBI:29108"/>
        <label>1</label>
    </ligand>
</feature>
<dbReference type="InterPro" id="IPR029006">
    <property type="entry name" value="ADF-H/Gelsolin-like_dom_sf"/>
</dbReference>
<organism evidence="24 25">
    <name type="scientific">Protea cynaroides</name>
    <dbReference type="NCBI Taxonomy" id="273540"/>
    <lineage>
        <taxon>Eukaryota</taxon>
        <taxon>Viridiplantae</taxon>
        <taxon>Streptophyta</taxon>
        <taxon>Embryophyta</taxon>
        <taxon>Tracheophyta</taxon>
        <taxon>Spermatophyta</taxon>
        <taxon>Magnoliopsida</taxon>
        <taxon>Proteales</taxon>
        <taxon>Proteaceae</taxon>
        <taxon>Protea</taxon>
    </lineage>
</organism>
<dbReference type="Gene3D" id="3.40.50.410">
    <property type="entry name" value="von Willebrand factor, type A domain"/>
    <property type="match status" value="1"/>
</dbReference>
<dbReference type="Proteomes" id="UP001141806">
    <property type="component" value="Unassembled WGS sequence"/>
</dbReference>
<dbReference type="PANTHER" id="PTHR13803:SF39">
    <property type="entry name" value="SECRETORY 24AB, ISOFORM A"/>
    <property type="match status" value="1"/>
</dbReference>
<sequence length="1207" mass="134057">MANEKSGPPNFPGRPSASPFAAAPPTMTPFKPSGPVVGSEASTYKVSQPARFNGPPLSSQPSSYVPQDVGSYQQFPTPHIPSAQPALPSRGPPVGQPGFPSSVLPSPGQQILPPPPPVSFRPQPQIPSVPMGPPPQNVPLTLPRGNVPLSPLESSFPAYRPTMQPSLHGYQQAIPASQVPSAQSPFFSQQGGYVPPPRVAAPLGLNPREQMQYPSAVPPVGPIQGLVEEFQSLSVGSVPGAIDPGLDSKALPRPLDGDVEPKSFVEKYPLNCHPRYLRLTTSGIPNSQSLLSRWHLPLGAVVHPLAEAPDGEEVPIVNFGSMGIIRCRRCRTYVNPYVTFTDGGRKWSCNICSLLNDVPGEYFAYLDANGRRTDLDQRPELSRGSVEFVAPTEYMVRPPMPPLYFFLIDVSVSAVRSGMLEIVAKTIRSCLDELPGFPRTQIGFLTFDSTLHFYNMKSSLTQPQMMVVSDLEDIFVPLPDDLLVNLSESRNVVDAFLDSLPSMFLDNVNVESAFGPALKAAFMVMNQLGGKLLIFQSTLPSLGIGRLRLRGDDHRVYGTDKENALRIPEDTFYKQMAADLSKYQIGVNVYAFSDKYTDIASLGTLAKYTGGQVNYYPSFNSTVHGERLRFELARDLTRETAWEAVMRIRCGKGGRVTNYHGHFMLRSTDLLALPAVDCDKAFAMQLSLEETLLTTQTVYFQVALLYTSSSGERRIRVHTAAAPVVADLGEMYRQADTGAIVSVLTRLAIEKTLTHKLEDARHSVQLRIVKSLREYRNLHTVQHRLGGRMIYPESLQLLPLYGLALWKSTPLRGGFADVQLDERCAAGFTMMTLPVKRLMKLLYPRLIRIDEYLEKGSTKIKDFKNFSKMVPLSTESLDPRGLYIYDDGFRFIIWFGRNLSSAIAFNILGVDLSGFPDPSQVLLCERDNEMSRKLMEILERFRDMDPSFYQLPQELVAMLTGYYKYTGKSCKAHSVQVVSLPPIIWGLGTDEAAIISILGHRNAIQRKLIRQTYEEIYQEDLIKRLELELSGDFEILGTLVGTYRYDGDEINESLAKSEAGILHNLIQRKTFNHEEIVRILGTRSKAQLTATFNSFKDEHGSSITKSLLGDPADEFLATLRTAIRCINDPHMYFEKVVFQVLRNAINKAAIDGDALTRVIVTLAEKDLKHIKELYYKRNNVTLEHAIAKETSGDYKALLLTLVGAEEN</sequence>
<dbReference type="OrthoDB" id="49016at2759"/>
<keyword evidence="13" id="KW-0333">Golgi apparatus</keyword>
<dbReference type="SUPFAM" id="SSF47874">
    <property type="entry name" value="Annexin"/>
    <property type="match status" value="1"/>
</dbReference>
<feature type="binding site" evidence="17">
    <location>
        <position position="1190"/>
    </location>
    <ligand>
        <name>Ca(2+)</name>
        <dbReference type="ChEBI" id="CHEBI:29108"/>
        <label>1</label>
    </ligand>
</feature>
<evidence type="ECO:0000256" key="11">
    <source>
        <dbReference type="ARBA" id="ARBA00022892"/>
    </source>
</evidence>
<dbReference type="GO" id="GO:0070971">
    <property type="term" value="C:endoplasmic reticulum exit site"/>
    <property type="evidence" value="ECO:0007669"/>
    <property type="project" value="TreeGrafter"/>
</dbReference>
<evidence type="ECO:0008006" key="26">
    <source>
        <dbReference type="Google" id="ProtNLM"/>
    </source>
</evidence>
<evidence type="ECO:0000259" key="21">
    <source>
        <dbReference type="Pfam" id="PF04811"/>
    </source>
</evidence>
<comment type="subcellular location">
    <subcellularLocation>
        <location evidence="2">Cytoplasm</location>
    </subcellularLocation>
    <subcellularLocation>
        <location evidence="3">Endoplasmic reticulum membrane</location>
    </subcellularLocation>
    <subcellularLocation>
        <location evidence="1">Golgi apparatus membrane</location>
    </subcellularLocation>
</comment>
<evidence type="ECO:0000256" key="17">
    <source>
        <dbReference type="PIRSR" id="PIRSR609118-1"/>
    </source>
</evidence>
<dbReference type="GO" id="GO:0006886">
    <property type="term" value="P:intracellular protein transport"/>
    <property type="evidence" value="ECO:0007669"/>
    <property type="project" value="InterPro"/>
</dbReference>
<dbReference type="PRINTS" id="PR00196">
    <property type="entry name" value="ANNEXIN"/>
</dbReference>
<dbReference type="SUPFAM" id="SSF81995">
    <property type="entry name" value="beta-sandwich domain of Sec23/24"/>
    <property type="match status" value="1"/>
</dbReference>
<evidence type="ECO:0000256" key="8">
    <source>
        <dbReference type="ARBA" id="ARBA00022737"/>
    </source>
</evidence>
<dbReference type="InterPro" id="IPR006895">
    <property type="entry name" value="Znf_Sec23_Sec24"/>
</dbReference>
<dbReference type="Gene3D" id="2.30.30.380">
    <property type="entry name" value="Zn-finger domain of Sec23/24"/>
    <property type="match status" value="1"/>
</dbReference>
<dbReference type="GO" id="GO:0000139">
    <property type="term" value="C:Golgi membrane"/>
    <property type="evidence" value="ECO:0007669"/>
    <property type="project" value="UniProtKB-SubCell"/>
</dbReference>
<dbReference type="SUPFAM" id="SSF81811">
    <property type="entry name" value="Helical domain of Sec23/24"/>
    <property type="match status" value="1"/>
</dbReference>
<feature type="domain" description="Sec23/Sec24 beta-sandwich" evidence="23">
    <location>
        <begin position="641"/>
        <end position="725"/>
    </location>
</feature>
<evidence type="ECO:0000256" key="6">
    <source>
        <dbReference type="ARBA" id="ARBA00022490"/>
    </source>
</evidence>
<dbReference type="Gene3D" id="1.10.220.10">
    <property type="entry name" value="Annexin"/>
    <property type="match status" value="3"/>
</dbReference>
<dbReference type="InterPro" id="IPR006900">
    <property type="entry name" value="Sec23/24_helical_dom"/>
</dbReference>
<dbReference type="GO" id="GO:0030127">
    <property type="term" value="C:COPII vesicle coat"/>
    <property type="evidence" value="ECO:0007669"/>
    <property type="project" value="InterPro"/>
</dbReference>
<evidence type="ECO:0000259" key="22">
    <source>
        <dbReference type="Pfam" id="PF04815"/>
    </source>
</evidence>
<dbReference type="InterPro" id="IPR012990">
    <property type="entry name" value="Beta-sandwich_Sec23_24"/>
</dbReference>
<dbReference type="InterPro" id="IPR006896">
    <property type="entry name" value="Sec23/24_trunk_dom"/>
</dbReference>
<dbReference type="GO" id="GO:0005509">
    <property type="term" value="F:calcium ion binding"/>
    <property type="evidence" value="ECO:0007669"/>
    <property type="project" value="InterPro"/>
</dbReference>
<evidence type="ECO:0000256" key="10">
    <source>
        <dbReference type="ARBA" id="ARBA00022837"/>
    </source>
</evidence>
<evidence type="ECO:0000313" key="24">
    <source>
        <dbReference type="EMBL" id="KAJ4979437.1"/>
    </source>
</evidence>
<dbReference type="Pfam" id="PF04815">
    <property type="entry name" value="Sec23_helical"/>
    <property type="match status" value="1"/>
</dbReference>
<dbReference type="EMBL" id="JAMYWD010000002">
    <property type="protein sequence ID" value="KAJ4979437.1"/>
    <property type="molecule type" value="Genomic_DNA"/>
</dbReference>
<gene>
    <name evidence="24" type="ORF">NE237_010217</name>
</gene>
<keyword evidence="14" id="KW-0472">Membrane</keyword>
<evidence type="ECO:0000259" key="20">
    <source>
        <dbReference type="Pfam" id="PF04810"/>
    </source>
</evidence>
<dbReference type="GO" id="GO:0008270">
    <property type="term" value="F:zinc ion binding"/>
    <property type="evidence" value="ECO:0007669"/>
    <property type="project" value="InterPro"/>
</dbReference>
<feature type="domain" description="Sec23/Sec24 trunk" evidence="21">
    <location>
        <begin position="399"/>
        <end position="635"/>
    </location>
</feature>
<dbReference type="GO" id="GO:0005544">
    <property type="term" value="F:calcium-dependent phospholipid binding"/>
    <property type="evidence" value="ECO:0007669"/>
    <property type="project" value="UniProtKB-KW"/>
</dbReference>
<dbReference type="GO" id="GO:0000149">
    <property type="term" value="F:SNARE binding"/>
    <property type="evidence" value="ECO:0007669"/>
    <property type="project" value="TreeGrafter"/>
</dbReference>
<dbReference type="PANTHER" id="PTHR13803">
    <property type="entry name" value="SEC24-RELATED PROTEIN"/>
    <property type="match status" value="1"/>
</dbReference>
<dbReference type="FunFam" id="1.10.220.10:FF:000009">
    <property type="entry name" value="Annexin"/>
    <property type="match status" value="1"/>
</dbReference>
<dbReference type="CDD" id="cd01479">
    <property type="entry name" value="Sec24-like"/>
    <property type="match status" value="1"/>
</dbReference>
<dbReference type="InterPro" id="IPR007123">
    <property type="entry name" value="Gelsolin-like_dom"/>
</dbReference>
<dbReference type="PROSITE" id="PS51897">
    <property type="entry name" value="ANNEXIN_2"/>
    <property type="match status" value="3"/>
</dbReference>
<feature type="compositionally biased region" description="Pro residues" evidence="18">
    <location>
        <begin position="112"/>
        <end position="122"/>
    </location>
</feature>
<evidence type="ECO:0000256" key="15">
    <source>
        <dbReference type="ARBA" id="ARBA00023216"/>
    </source>
</evidence>
<evidence type="ECO:0000256" key="12">
    <source>
        <dbReference type="ARBA" id="ARBA00022927"/>
    </source>
</evidence>
<evidence type="ECO:0000256" key="18">
    <source>
        <dbReference type="SAM" id="MobiDB-lite"/>
    </source>
</evidence>
<comment type="caution">
    <text evidence="24">The sequence shown here is derived from an EMBL/GenBank/DDBJ whole genome shotgun (WGS) entry which is preliminary data.</text>
</comment>
<keyword evidence="11" id="KW-0931">ER-Golgi transport</keyword>
<feature type="compositionally biased region" description="Polar residues" evidence="18">
    <location>
        <begin position="56"/>
        <end position="76"/>
    </location>
</feature>
<protein>
    <recommendedName>
        <fullName evidence="26">Protein transport protein Sec24-like At3g07100</fullName>
    </recommendedName>
</protein>
<dbReference type="InterPro" id="IPR036465">
    <property type="entry name" value="vWFA_dom_sf"/>
</dbReference>
<dbReference type="PRINTS" id="PR01814">
    <property type="entry name" value="ANNEXINPLANT"/>
</dbReference>
<keyword evidence="25" id="KW-1185">Reference proteome</keyword>
<evidence type="ECO:0000313" key="25">
    <source>
        <dbReference type="Proteomes" id="UP001141806"/>
    </source>
</evidence>
<feature type="binding site" evidence="17">
    <location>
        <position position="1145"/>
    </location>
    <ligand>
        <name>Ca(2+)</name>
        <dbReference type="ChEBI" id="CHEBI:29108"/>
        <label>1</label>
    </ligand>
</feature>
<keyword evidence="12" id="KW-0653">Protein transport</keyword>
<dbReference type="Pfam" id="PF00626">
    <property type="entry name" value="Gelsolin"/>
    <property type="match status" value="1"/>
</dbReference>
<keyword evidence="5" id="KW-0813">Transport</keyword>